<name>A0ABS1JSK0_9BURK</name>
<evidence type="ECO:0000256" key="3">
    <source>
        <dbReference type="ARBA" id="ARBA00022475"/>
    </source>
</evidence>
<keyword evidence="7 9" id="KW-0472">Membrane</keyword>
<dbReference type="PANTHER" id="PTHR11795:SF442">
    <property type="entry name" value="ABC TRANSPORTER ATP-BINDING PROTEIN"/>
    <property type="match status" value="1"/>
</dbReference>
<feature type="transmembrane region" description="Helical" evidence="9">
    <location>
        <begin position="62"/>
        <end position="85"/>
    </location>
</feature>
<keyword evidence="5" id="KW-0029">Amino-acid transport</keyword>
<dbReference type="InterPro" id="IPR052157">
    <property type="entry name" value="BCAA_transport_permease"/>
</dbReference>
<evidence type="ECO:0000256" key="5">
    <source>
        <dbReference type="ARBA" id="ARBA00022970"/>
    </source>
</evidence>
<dbReference type="CDD" id="cd06582">
    <property type="entry name" value="TM_PBP1_LivH_like"/>
    <property type="match status" value="1"/>
</dbReference>
<sequence length="306" mass="32122">MGLTLFLEQLLNGLQYGLMLFLLAAGLTIVFGVMDMINLAHGSLYMVGAFLAAWITQLAGSFWLGLLGAVVLTALAAMLLEVAVLRSLYLRDHLSQVLATFALILILNDGVRMVFGTDRPLSVPAAFDHPVMLPLGFQYPAWRLVIIATGLVLALALYLLVQRTRLGALVRAGASNREMSSAMGVDVPTLFTAVFGLGAALCAVAGALLGPLLAVQVGMGETILIPAFVVVVIGGIGSMRGALVGALLVGLVDTLGRTLLQQALRETLPPQWSSAAGPALASVAVYVLMAAVLVWRPQGLLPVRGR</sequence>
<gene>
    <name evidence="10" type="ORF">JI746_18545</name>
</gene>
<dbReference type="RefSeq" id="WP_201691725.1">
    <property type="nucleotide sequence ID" value="NZ_JAEQND010000010.1"/>
</dbReference>
<evidence type="ECO:0000256" key="9">
    <source>
        <dbReference type="SAM" id="Phobius"/>
    </source>
</evidence>
<evidence type="ECO:0000313" key="10">
    <source>
        <dbReference type="EMBL" id="MBL0427121.1"/>
    </source>
</evidence>
<dbReference type="EMBL" id="JAEQND010000010">
    <property type="protein sequence ID" value="MBL0427121.1"/>
    <property type="molecule type" value="Genomic_DNA"/>
</dbReference>
<evidence type="ECO:0000313" key="11">
    <source>
        <dbReference type="Proteomes" id="UP000622707"/>
    </source>
</evidence>
<keyword evidence="3" id="KW-1003">Cell membrane</keyword>
<comment type="caution">
    <text evidence="10">The sequence shown here is derived from an EMBL/GenBank/DDBJ whole genome shotgun (WGS) entry which is preliminary data.</text>
</comment>
<keyword evidence="4 9" id="KW-0812">Transmembrane</keyword>
<comment type="similarity">
    <text evidence="8">Belongs to the binding-protein-dependent transport system permease family. LivHM subfamily.</text>
</comment>
<dbReference type="InterPro" id="IPR001851">
    <property type="entry name" value="ABC_transp_permease"/>
</dbReference>
<feature type="transmembrane region" description="Helical" evidence="9">
    <location>
        <begin position="13"/>
        <end position="32"/>
    </location>
</feature>
<evidence type="ECO:0000256" key="7">
    <source>
        <dbReference type="ARBA" id="ARBA00023136"/>
    </source>
</evidence>
<keyword evidence="2" id="KW-0813">Transport</keyword>
<evidence type="ECO:0000256" key="1">
    <source>
        <dbReference type="ARBA" id="ARBA00004651"/>
    </source>
</evidence>
<feature type="transmembrane region" description="Helical" evidence="9">
    <location>
        <begin position="241"/>
        <end position="260"/>
    </location>
</feature>
<accession>A0ABS1JSK0</accession>
<dbReference type="Pfam" id="PF02653">
    <property type="entry name" value="BPD_transp_2"/>
    <property type="match status" value="1"/>
</dbReference>
<reference evidence="10 11" key="1">
    <citation type="journal article" date="2017" name="Int. J. Syst. Evol. Microbiol.">
        <title>Ramlibacter alkalitolerans sp. nov., alkali-tolerant bacterium isolated from soil of ginseng.</title>
        <authorList>
            <person name="Lee D.H."/>
            <person name="Cha C.J."/>
        </authorList>
    </citation>
    <scope>NUCLEOTIDE SEQUENCE [LARGE SCALE GENOMIC DNA]</scope>
    <source>
        <strain evidence="10 11">KACC 19305</strain>
    </source>
</reference>
<feature type="transmembrane region" description="Helical" evidence="9">
    <location>
        <begin position="39"/>
        <end position="56"/>
    </location>
</feature>
<feature type="transmembrane region" description="Helical" evidence="9">
    <location>
        <begin position="272"/>
        <end position="295"/>
    </location>
</feature>
<feature type="transmembrane region" description="Helical" evidence="9">
    <location>
        <begin position="182"/>
        <end position="207"/>
    </location>
</feature>
<comment type="subcellular location">
    <subcellularLocation>
        <location evidence="1">Cell membrane</location>
        <topology evidence="1">Multi-pass membrane protein</topology>
    </subcellularLocation>
</comment>
<dbReference type="Proteomes" id="UP000622707">
    <property type="component" value="Unassembled WGS sequence"/>
</dbReference>
<evidence type="ECO:0000256" key="2">
    <source>
        <dbReference type="ARBA" id="ARBA00022448"/>
    </source>
</evidence>
<keyword evidence="6 9" id="KW-1133">Transmembrane helix</keyword>
<feature type="transmembrane region" description="Helical" evidence="9">
    <location>
        <begin position="141"/>
        <end position="161"/>
    </location>
</feature>
<keyword evidence="11" id="KW-1185">Reference proteome</keyword>
<dbReference type="PANTHER" id="PTHR11795">
    <property type="entry name" value="BRANCHED-CHAIN AMINO ACID TRANSPORT SYSTEM PERMEASE PROTEIN LIVH"/>
    <property type="match status" value="1"/>
</dbReference>
<evidence type="ECO:0000256" key="6">
    <source>
        <dbReference type="ARBA" id="ARBA00022989"/>
    </source>
</evidence>
<organism evidence="10 11">
    <name type="scientific">Ramlibacter alkalitolerans</name>
    <dbReference type="NCBI Taxonomy" id="2039631"/>
    <lineage>
        <taxon>Bacteria</taxon>
        <taxon>Pseudomonadati</taxon>
        <taxon>Pseudomonadota</taxon>
        <taxon>Betaproteobacteria</taxon>
        <taxon>Burkholderiales</taxon>
        <taxon>Comamonadaceae</taxon>
        <taxon>Ramlibacter</taxon>
    </lineage>
</organism>
<evidence type="ECO:0000256" key="8">
    <source>
        <dbReference type="ARBA" id="ARBA00037998"/>
    </source>
</evidence>
<proteinExistence type="inferred from homology"/>
<feature type="transmembrane region" description="Helical" evidence="9">
    <location>
        <begin position="97"/>
        <end position="115"/>
    </location>
</feature>
<protein>
    <submittedName>
        <fullName evidence="10">Branched-chain amino acid ABC transporter permease</fullName>
    </submittedName>
</protein>
<evidence type="ECO:0000256" key="4">
    <source>
        <dbReference type="ARBA" id="ARBA00022692"/>
    </source>
</evidence>